<sequence>MSDDGQAKPPDPVEQKPDPKPEAPAPPASDAEGKPAPEAEKAEKSEKPDKEEQQHKARGQEEPPDAKRNASDPRNARKLFQDTRALDNAVAAILGDRSIGNVFLTSSIGLVDAGSLGQPGGASHRAVPSGPISTEVIRSVTATFVAPASYDTLRERLRSQWIVLLRGPAGSGRTATALHLLGSECAEGVAKLSPDTSLRNPSGTLTLDDDHGYLLESLEVDQAASLNEYTLGLWQRQLESSRARMIVLVDAGTAMREHELAHYLVDTAQLADGRALVASHFQVQLTVSGKPGQQLDDYPEFGELVEEVVGVTARAHDLADFGRGLSQIVLGQRDIDDLRQSYTRTAESGFREWFDGLGDNEQRAFAIALAVFDGMPLQVVSEAATKLAKAIQAAEVPDRRARVRDVFAVRRLSLVERVHAEITTSVEDSDLGSLTVEVVRYRDRRRPRRVLEHVWREYPEAHQVVRKWLCDLGSSADRQVRTRAGVAVGLLSLSEFDHVRRHVLEPWADIRHDWERQAVIGALRLPMMQPHLQPLINRMLTWWLRGKTATGRRIAAVAVLGTLPIMEPARVLKLLRKAADTDEEAMIIALADSITNLSLDLDRLGLVLEALLSWTLARSIRVRAVGLNCVLQLCTFLEAEVEGSAEPWPGLLRVAEGEHRTAVVELIARAIEAPFFMPETYEVVRRWVNIAQRDEAQREPLGALLVDVVRTTGSRTSLRHNLIRWARGRNGPVDAVVELIAVLDREDHQS</sequence>
<proteinExistence type="predicted"/>
<feature type="region of interest" description="Disordered" evidence="1">
    <location>
        <begin position="1"/>
        <end position="75"/>
    </location>
</feature>
<name>A0ABU4SYS4_9PSEU</name>
<evidence type="ECO:0000313" key="2">
    <source>
        <dbReference type="EMBL" id="MDX8031056.1"/>
    </source>
</evidence>
<reference evidence="2 3" key="1">
    <citation type="submission" date="2023-11" db="EMBL/GenBank/DDBJ databases">
        <title>Lentzea sokolovensis, sp. nov., Lentzea kristufkii, sp. nov., and Lentzea miocenensis, sp. nov., rare actinobacteria from Sokolov Coal Basin, Miocene lacustrine sediment, Czech Republic.</title>
        <authorList>
            <person name="Lara A."/>
            <person name="Kotroba L."/>
            <person name="Nouioui I."/>
            <person name="Neumann-Schaal M."/>
            <person name="Mast Y."/>
            <person name="Chronakova A."/>
        </authorList>
    </citation>
    <scope>NUCLEOTIDE SEQUENCE [LARGE SCALE GENOMIC DNA]</scope>
    <source>
        <strain evidence="2 3">BCCO 10_0856</strain>
    </source>
</reference>
<feature type="compositionally biased region" description="Basic and acidic residues" evidence="1">
    <location>
        <begin position="31"/>
        <end position="75"/>
    </location>
</feature>
<organism evidence="2 3">
    <name type="scientific">Lentzea miocenica</name>
    <dbReference type="NCBI Taxonomy" id="3095431"/>
    <lineage>
        <taxon>Bacteria</taxon>
        <taxon>Bacillati</taxon>
        <taxon>Actinomycetota</taxon>
        <taxon>Actinomycetes</taxon>
        <taxon>Pseudonocardiales</taxon>
        <taxon>Pseudonocardiaceae</taxon>
        <taxon>Lentzea</taxon>
    </lineage>
</organism>
<dbReference type="RefSeq" id="WP_319966122.1">
    <property type="nucleotide sequence ID" value="NZ_JAXAVW010000009.1"/>
</dbReference>
<dbReference type="EMBL" id="JAXAVW010000009">
    <property type="protein sequence ID" value="MDX8031056.1"/>
    <property type="molecule type" value="Genomic_DNA"/>
</dbReference>
<dbReference type="Proteomes" id="UP001285521">
    <property type="component" value="Unassembled WGS sequence"/>
</dbReference>
<accession>A0ABU4SYS4</accession>
<dbReference type="InterPro" id="IPR016024">
    <property type="entry name" value="ARM-type_fold"/>
</dbReference>
<protein>
    <recommendedName>
        <fullName evidence="4">HEAT repeat-containing protein</fullName>
    </recommendedName>
</protein>
<feature type="compositionally biased region" description="Basic and acidic residues" evidence="1">
    <location>
        <begin position="11"/>
        <end position="21"/>
    </location>
</feature>
<dbReference type="SUPFAM" id="SSF48371">
    <property type="entry name" value="ARM repeat"/>
    <property type="match status" value="1"/>
</dbReference>
<evidence type="ECO:0008006" key="4">
    <source>
        <dbReference type="Google" id="ProtNLM"/>
    </source>
</evidence>
<evidence type="ECO:0000313" key="3">
    <source>
        <dbReference type="Proteomes" id="UP001285521"/>
    </source>
</evidence>
<keyword evidence="3" id="KW-1185">Reference proteome</keyword>
<evidence type="ECO:0000256" key="1">
    <source>
        <dbReference type="SAM" id="MobiDB-lite"/>
    </source>
</evidence>
<reference evidence="2 3" key="2">
    <citation type="submission" date="2023-11" db="EMBL/GenBank/DDBJ databases">
        <authorList>
            <person name="Lara A.C."/>
            <person name="Chronakova A."/>
        </authorList>
    </citation>
    <scope>NUCLEOTIDE SEQUENCE [LARGE SCALE GENOMIC DNA]</scope>
    <source>
        <strain evidence="2 3">BCCO 10_0856</strain>
    </source>
</reference>
<gene>
    <name evidence="2" type="ORF">SK803_12585</name>
</gene>
<comment type="caution">
    <text evidence="2">The sequence shown here is derived from an EMBL/GenBank/DDBJ whole genome shotgun (WGS) entry which is preliminary data.</text>
</comment>